<evidence type="ECO:0000256" key="5">
    <source>
        <dbReference type="ARBA" id="ARBA00023159"/>
    </source>
</evidence>
<dbReference type="PROSITE" id="PS00675">
    <property type="entry name" value="SIGMA54_INTERACT_1"/>
    <property type="match status" value="1"/>
</dbReference>
<dbReference type="Gene3D" id="3.40.50.300">
    <property type="entry name" value="P-loop containing nucleotide triphosphate hydrolases"/>
    <property type="match status" value="1"/>
</dbReference>
<evidence type="ECO:0000313" key="8">
    <source>
        <dbReference type="EMBL" id="GAA4500895.1"/>
    </source>
</evidence>
<dbReference type="InterPro" id="IPR058031">
    <property type="entry name" value="AAA_lid_NorR"/>
</dbReference>
<dbReference type="SUPFAM" id="SSF55781">
    <property type="entry name" value="GAF domain-like"/>
    <property type="match status" value="2"/>
</dbReference>
<dbReference type="InterPro" id="IPR025662">
    <property type="entry name" value="Sigma_54_int_dom_ATP-bd_1"/>
</dbReference>
<gene>
    <name evidence="8" type="ORF">GCM10023172_21910</name>
</gene>
<dbReference type="Pfam" id="PF00158">
    <property type="entry name" value="Sigma54_activat"/>
    <property type="match status" value="1"/>
</dbReference>
<dbReference type="InterPro" id="IPR029016">
    <property type="entry name" value="GAF-like_dom_sf"/>
</dbReference>
<dbReference type="Pfam" id="PF01590">
    <property type="entry name" value="GAF"/>
    <property type="match status" value="2"/>
</dbReference>
<comment type="caution">
    <text evidence="8">The sequence shown here is derived from an EMBL/GenBank/DDBJ whole genome shotgun (WGS) entry which is preliminary data.</text>
</comment>
<dbReference type="InterPro" id="IPR027417">
    <property type="entry name" value="P-loop_NTPase"/>
</dbReference>
<keyword evidence="9" id="KW-1185">Reference proteome</keyword>
<dbReference type="CDD" id="cd00009">
    <property type="entry name" value="AAA"/>
    <property type="match status" value="1"/>
</dbReference>
<keyword evidence="2" id="KW-0067">ATP-binding</keyword>
<keyword evidence="4" id="KW-0238">DNA-binding</keyword>
<evidence type="ECO:0000313" key="9">
    <source>
        <dbReference type="Proteomes" id="UP001501243"/>
    </source>
</evidence>
<dbReference type="SUPFAM" id="SSF46689">
    <property type="entry name" value="Homeodomain-like"/>
    <property type="match status" value="1"/>
</dbReference>
<evidence type="ECO:0000256" key="4">
    <source>
        <dbReference type="ARBA" id="ARBA00023125"/>
    </source>
</evidence>
<dbReference type="EMBL" id="BAABGQ010000006">
    <property type="protein sequence ID" value="GAA4500895.1"/>
    <property type="molecule type" value="Genomic_DNA"/>
</dbReference>
<dbReference type="InterPro" id="IPR009057">
    <property type="entry name" value="Homeodomain-like_sf"/>
</dbReference>
<dbReference type="PROSITE" id="PS00688">
    <property type="entry name" value="SIGMA54_INTERACT_3"/>
    <property type="match status" value="1"/>
</dbReference>
<protein>
    <submittedName>
        <fullName evidence="8">Sigma 54-interacting transcriptional regulator</fullName>
    </submittedName>
</protein>
<dbReference type="Proteomes" id="UP001501243">
    <property type="component" value="Unassembled WGS sequence"/>
</dbReference>
<dbReference type="Gene3D" id="3.30.450.40">
    <property type="match status" value="2"/>
</dbReference>
<dbReference type="InterPro" id="IPR002197">
    <property type="entry name" value="HTH_Fis"/>
</dbReference>
<evidence type="ECO:0000256" key="2">
    <source>
        <dbReference type="ARBA" id="ARBA00022840"/>
    </source>
</evidence>
<name>A0ABP8QFG4_9BACT</name>
<dbReference type="Pfam" id="PF25601">
    <property type="entry name" value="AAA_lid_14"/>
    <property type="match status" value="1"/>
</dbReference>
<dbReference type="SMART" id="SM00065">
    <property type="entry name" value="GAF"/>
    <property type="match status" value="2"/>
</dbReference>
<dbReference type="InterPro" id="IPR002078">
    <property type="entry name" value="Sigma_54_int"/>
</dbReference>
<dbReference type="InterPro" id="IPR003593">
    <property type="entry name" value="AAA+_ATPase"/>
</dbReference>
<dbReference type="PROSITE" id="PS50045">
    <property type="entry name" value="SIGMA54_INTERACT_4"/>
    <property type="match status" value="1"/>
</dbReference>
<evidence type="ECO:0000256" key="1">
    <source>
        <dbReference type="ARBA" id="ARBA00022741"/>
    </source>
</evidence>
<dbReference type="PANTHER" id="PTHR32071:SF117">
    <property type="entry name" value="PTS-DEPENDENT DIHYDROXYACETONE KINASE OPERON REGULATORY PROTEIN-RELATED"/>
    <property type="match status" value="1"/>
</dbReference>
<accession>A0ABP8QFG4</accession>
<dbReference type="PANTHER" id="PTHR32071">
    <property type="entry name" value="TRANSCRIPTIONAL REGULATORY PROTEIN"/>
    <property type="match status" value="1"/>
</dbReference>
<dbReference type="InterPro" id="IPR003018">
    <property type="entry name" value="GAF"/>
</dbReference>
<sequence length="724" mass="80440">MTLHPNQDESLLLHLNEAIATIRDKDQLFQIIARKLRLIFPFEMMGISIFDKELLNKRLFFKDYSNISPPEPTPANIISFTPIAGSPVELLVADPRIQHIELGEYVRQYADFEPFQRLMRQGIRYMTMVPMWLNGQLTGYLILSTIRPPAYSAADEQLLEKITSLVAVAVRNSLDFEEVARREQQRTLQLNVTNALLSIKQREPLFRAIAEELEQVVPFDYFGIRVQRAGHREAFEGFAEFARPNDNPTGDLVALDPNRHQGNRQQEVAAMYKQVGGMLQLSGLYAGDDFRQLAVRYPAMRSAYDEHQVRAMMIVPIWQRADMAAVLMLASPVPDGFTTESLATVEALVPQITLALENLFAFEQIEELKAQVEQERTYLIDEINTDRPVDGLVGTSPALQQVRQRIAQVAGTDATVLITGETGTGKEVVARALHQASPRHGRALVKINCAALPAQLIESELFGHEKGAFTGAVERRIGKFELANGGTIFLDEVGELPLDLQAKLLRVLQEKEFERLGGNRVLTTDARVLAATNRVLEDEVRAGRFRADLYYRLNVFPIQLAPLRERPQDIAPLVQHYLASLSKRLARPPRPVRPADMAALLAYPWPGNIRELEHVLEQAIIVSQGQWLEFGGFAAGPVLRALPPGPGPAAEVVSSPAPAATAGASEAPIKTLREQERDHILAALHRTGGRVSGAQGAATLLDINPKTLEARMKKLGIRRTVVAG</sequence>
<dbReference type="SMART" id="SM00382">
    <property type="entry name" value="AAA"/>
    <property type="match status" value="1"/>
</dbReference>
<dbReference type="InterPro" id="IPR025944">
    <property type="entry name" value="Sigma_54_int_dom_CS"/>
</dbReference>
<dbReference type="PROSITE" id="PS00676">
    <property type="entry name" value="SIGMA54_INTERACT_2"/>
    <property type="match status" value="1"/>
</dbReference>
<keyword evidence="1" id="KW-0547">Nucleotide-binding</keyword>
<dbReference type="RefSeq" id="WP_208131885.1">
    <property type="nucleotide sequence ID" value="NZ_BAABGQ010000006.1"/>
</dbReference>
<dbReference type="Gene3D" id="1.10.8.60">
    <property type="match status" value="1"/>
</dbReference>
<keyword evidence="6" id="KW-0804">Transcription</keyword>
<feature type="domain" description="Sigma-54 factor interaction" evidence="7">
    <location>
        <begin position="392"/>
        <end position="621"/>
    </location>
</feature>
<evidence type="ECO:0000256" key="6">
    <source>
        <dbReference type="ARBA" id="ARBA00023163"/>
    </source>
</evidence>
<proteinExistence type="predicted"/>
<reference evidence="9" key="1">
    <citation type="journal article" date="2019" name="Int. J. Syst. Evol. Microbiol.">
        <title>The Global Catalogue of Microorganisms (GCM) 10K type strain sequencing project: providing services to taxonomists for standard genome sequencing and annotation.</title>
        <authorList>
            <consortium name="The Broad Institute Genomics Platform"/>
            <consortium name="The Broad Institute Genome Sequencing Center for Infectious Disease"/>
            <person name="Wu L."/>
            <person name="Ma J."/>
        </authorList>
    </citation>
    <scope>NUCLEOTIDE SEQUENCE [LARGE SCALE GENOMIC DNA]</scope>
    <source>
        <strain evidence="9">JCM 17841</strain>
    </source>
</reference>
<evidence type="ECO:0000259" key="7">
    <source>
        <dbReference type="PROSITE" id="PS50045"/>
    </source>
</evidence>
<evidence type="ECO:0000256" key="3">
    <source>
        <dbReference type="ARBA" id="ARBA00023015"/>
    </source>
</evidence>
<organism evidence="8 9">
    <name type="scientific">Hymenobacter ginsengisoli</name>
    <dbReference type="NCBI Taxonomy" id="1051626"/>
    <lineage>
        <taxon>Bacteria</taxon>
        <taxon>Pseudomonadati</taxon>
        <taxon>Bacteroidota</taxon>
        <taxon>Cytophagia</taxon>
        <taxon>Cytophagales</taxon>
        <taxon>Hymenobacteraceae</taxon>
        <taxon>Hymenobacter</taxon>
    </lineage>
</organism>
<dbReference type="InterPro" id="IPR025943">
    <property type="entry name" value="Sigma_54_int_dom_ATP-bd_2"/>
</dbReference>
<keyword evidence="3" id="KW-0805">Transcription regulation</keyword>
<dbReference type="Gene3D" id="1.10.10.60">
    <property type="entry name" value="Homeodomain-like"/>
    <property type="match status" value="1"/>
</dbReference>
<keyword evidence="5" id="KW-0010">Activator</keyword>
<dbReference type="Pfam" id="PF02954">
    <property type="entry name" value="HTH_8"/>
    <property type="match status" value="1"/>
</dbReference>
<dbReference type="SUPFAM" id="SSF52540">
    <property type="entry name" value="P-loop containing nucleoside triphosphate hydrolases"/>
    <property type="match status" value="1"/>
</dbReference>